<organism evidence="1 2">
    <name type="scientific">Naganishia vaughanmartiniae</name>
    <dbReference type="NCBI Taxonomy" id="1424756"/>
    <lineage>
        <taxon>Eukaryota</taxon>
        <taxon>Fungi</taxon>
        <taxon>Dikarya</taxon>
        <taxon>Basidiomycota</taxon>
        <taxon>Agaricomycotina</taxon>
        <taxon>Tremellomycetes</taxon>
        <taxon>Filobasidiales</taxon>
        <taxon>Filobasidiaceae</taxon>
        <taxon>Naganishia</taxon>
    </lineage>
</organism>
<dbReference type="Proteomes" id="UP001243375">
    <property type="component" value="Unassembled WGS sequence"/>
</dbReference>
<accession>A0ACC2XN90</accession>
<name>A0ACC2XN90_9TREE</name>
<comment type="caution">
    <text evidence="1">The sequence shown here is derived from an EMBL/GenBank/DDBJ whole genome shotgun (WGS) entry which is preliminary data.</text>
</comment>
<reference evidence="1" key="1">
    <citation type="submission" date="2023-04" db="EMBL/GenBank/DDBJ databases">
        <title>Draft Genome sequencing of Naganishia species isolated from polar environments using Oxford Nanopore Technology.</title>
        <authorList>
            <person name="Leo P."/>
            <person name="Venkateswaran K."/>
        </authorList>
    </citation>
    <scope>NUCLEOTIDE SEQUENCE</scope>
    <source>
        <strain evidence="1">MNA-CCFEE 5425</strain>
    </source>
</reference>
<proteinExistence type="predicted"/>
<sequence length="201" mass="22738">MEPYPRKFGMEHVDLFLIHGFKYVQETGLGKAWKMMEDLRSEGKTRSIGVSNYRVSDLEETLGTTKAIPSVNQTEVHPYVYDKAKPIIEWCHNKGITIACFTTLASITHFPGGPVDTVVKRIAEDLNMTEDQVLMKWAHQVTYGGIIVTTSCKKERLVGQIRAFSDTQELSDEQVKLITDAGKGMHKRVYFTHPIGTLYGR</sequence>
<keyword evidence="2" id="KW-1185">Reference proteome</keyword>
<evidence type="ECO:0000313" key="2">
    <source>
        <dbReference type="Proteomes" id="UP001243375"/>
    </source>
</evidence>
<evidence type="ECO:0000313" key="1">
    <source>
        <dbReference type="EMBL" id="KAJ9125530.1"/>
    </source>
</evidence>
<protein>
    <submittedName>
        <fullName evidence="1">Uncharacterized protein</fullName>
    </submittedName>
</protein>
<dbReference type="EMBL" id="JASBWU010000001">
    <property type="protein sequence ID" value="KAJ9125530.1"/>
    <property type="molecule type" value="Genomic_DNA"/>
</dbReference>
<gene>
    <name evidence="1" type="ORF">QFC22_000491</name>
</gene>